<dbReference type="Proteomes" id="UP000701801">
    <property type="component" value="Unassembled WGS sequence"/>
</dbReference>
<comment type="caution">
    <text evidence="1">The sequence shown here is derived from an EMBL/GenBank/DDBJ whole genome shotgun (WGS) entry which is preliminary data.</text>
</comment>
<name>A0A9N9Q702_9HELO</name>
<dbReference type="AlphaFoldDB" id="A0A9N9Q702"/>
<organism evidence="1 2">
    <name type="scientific">Hymenoscyphus albidus</name>
    <dbReference type="NCBI Taxonomy" id="595503"/>
    <lineage>
        <taxon>Eukaryota</taxon>
        <taxon>Fungi</taxon>
        <taxon>Dikarya</taxon>
        <taxon>Ascomycota</taxon>
        <taxon>Pezizomycotina</taxon>
        <taxon>Leotiomycetes</taxon>
        <taxon>Helotiales</taxon>
        <taxon>Helotiaceae</taxon>
        <taxon>Hymenoscyphus</taxon>
    </lineage>
</organism>
<keyword evidence="2" id="KW-1185">Reference proteome</keyword>
<dbReference type="EMBL" id="CAJVRM010000198">
    <property type="protein sequence ID" value="CAG8976967.1"/>
    <property type="molecule type" value="Genomic_DNA"/>
</dbReference>
<accession>A0A9N9Q702</accession>
<gene>
    <name evidence="1" type="ORF">HYALB_00010949</name>
</gene>
<dbReference type="OrthoDB" id="10441725at2759"/>
<evidence type="ECO:0000313" key="2">
    <source>
        <dbReference type="Proteomes" id="UP000701801"/>
    </source>
</evidence>
<evidence type="ECO:0000313" key="1">
    <source>
        <dbReference type="EMBL" id="CAG8976967.1"/>
    </source>
</evidence>
<protein>
    <submittedName>
        <fullName evidence="1">Uncharacterized protein</fullName>
    </submittedName>
</protein>
<reference evidence="1" key="1">
    <citation type="submission" date="2021-07" db="EMBL/GenBank/DDBJ databases">
        <authorList>
            <person name="Durling M."/>
        </authorList>
    </citation>
    <scope>NUCLEOTIDE SEQUENCE</scope>
</reference>
<proteinExistence type="predicted"/>
<sequence>MRAAPSKPFKMQVPFSCELHPESSMPPRWYYARASLLGNLDINSDLEYNLGSLTPEDILKLRSPKIALESHAEGH</sequence>